<reference evidence="8" key="1">
    <citation type="submission" date="2016-10" db="EMBL/GenBank/DDBJ databases">
        <title>CRISPR-Cas defence system in Roseofilum reptotaenium: evidence of a bacteriophage-cyanobacterium arms race in the coral black band disease.</title>
        <authorList>
            <person name="Buerger P."/>
            <person name="Wood-Charlson E.M."/>
            <person name="Weynberg K.D."/>
            <person name="Willis B."/>
            <person name="Van Oppen M.J."/>
        </authorList>
    </citation>
    <scope>NUCLEOTIDE SEQUENCE [LARGE SCALE GENOMIC DNA]</scope>
    <source>
        <strain evidence="8">AO1-A</strain>
    </source>
</reference>
<keyword evidence="2 7" id="KW-0349">Heme</keyword>
<evidence type="ECO:0000256" key="5">
    <source>
        <dbReference type="ARBA" id="ARBA00023004"/>
    </source>
</evidence>
<dbReference type="InterPro" id="IPR036396">
    <property type="entry name" value="Cyt_P450_sf"/>
</dbReference>
<comment type="similarity">
    <text evidence="1 7">Belongs to the cytochrome P450 family.</text>
</comment>
<dbReference type="InterPro" id="IPR017972">
    <property type="entry name" value="Cyt_P450_CS"/>
</dbReference>
<evidence type="ECO:0000313" key="8">
    <source>
        <dbReference type="EMBL" id="OJJ27019.1"/>
    </source>
</evidence>
<dbReference type="PRINTS" id="PR00359">
    <property type="entry name" value="BP450"/>
</dbReference>
<evidence type="ECO:0000256" key="2">
    <source>
        <dbReference type="ARBA" id="ARBA00022617"/>
    </source>
</evidence>
<dbReference type="AlphaFoldDB" id="A0A1L9QWK4"/>
<keyword evidence="5 7" id="KW-0408">Iron</keyword>
<dbReference type="InterPro" id="IPR002397">
    <property type="entry name" value="Cyt_P450_B"/>
</dbReference>
<sequence length="411" mass="46518">MSEKIPLPFNPRSPEFRANPYPTYDYLRTHHPIYYRPERNDWVLTRYADIVEALTNPSFGRSESGLAGVTTANQEAIHHFLSLRQDSQRLMALWLVLRNPPDHTRIRQSLVAPFSPTRIKTWRSRIQEKVDDLIERAKERGIMDIIKDFAYPLTLDVNCEILGIPKSEWHPRFQQWSEGLSAVGDLDATAIANEKGLLAIAGLAQYFRSLIAKHYSDRQPQENLISTLVQAQAEGQLSEEELIANCILLFFAGDSTTKHLIGNSILTLLDHPQQLRQLQANPSLIETTISEVLRYEGPFQVVSRTALSDIQLSNTTIHRGEIVNCMLAAGNRDPAKFPNPEKFDIQRQPNPYLSFGRGIHICLGRHLGKLLAEIAVGTLVNRLPELSIATESLEWEDTFLARGLKSLPVVF</sequence>
<dbReference type="FunFam" id="1.10.630.10:FF:000018">
    <property type="entry name" value="Cytochrome P450 monooxygenase"/>
    <property type="match status" value="1"/>
</dbReference>
<dbReference type="PROSITE" id="PS00086">
    <property type="entry name" value="CYTOCHROME_P450"/>
    <property type="match status" value="1"/>
</dbReference>
<dbReference type="GO" id="GO:0004497">
    <property type="term" value="F:monooxygenase activity"/>
    <property type="evidence" value="ECO:0007669"/>
    <property type="project" value="UniProtKB-KW"/>
</dbReference>
<dbReference type="SUPFAM" id="SSF48264">
    <property type="entry name" value="Cytochrome P450"/>
    <property type="match status" value="1"/>
</dbReference>
<evidence type="ECO:0000256" key="1">
    <source>
        <dbReference type="ARBA" id="ARBA00010617"/>
    </source>
</evidence>
<evidence type="ECO:0000256" key="7">
    <source>
        <dbReference type="RuleBase" id="RU000461"/>
    </source>
</evidence>
<keyword evidence="6 7" id="KW-0503">Monooxygenase</keyword>
<keyword evidence="3 7" id="KW-0479">Metal-binding</keyword>
<dbReference type="PANTHER" id="PTHR46696">
    <property type="entry name" value="P450, PUTATIVE (EUROFUNG)-RELATED"/>
    <property type="match status" value="1"/>
</dbReference>
<evidence type="ECO:0000313" key="9">
    <source>
        <dbReference type="Proteomes" id="UP000183940"/>
    </source>
</evidence>
<gene>
    <name evidence="8" type="ORF">BI308_02895</name>
</gene>
<accession>A0A1L9QWK4</accession>
<dbReference type="Proteomes" id="UP000183940">
    <property type="component" value="Unassembled WGS sequence"/>
</dbReference>
<evidence type="ECO:0000256" key="3">
    <source>
        <dbReference type="ARBA" id="ARBA00022723"/>
    </source>
</evidence>
<dbReference type="InterPro" id="IPR001128">
    <property type="entry name" value="Cyt_P450"/>
</dbReference>
<name>A0A1L9QWK4_9CYAN</name>
<evidence type="ECO:0000256" key="4">
    <source>
        <dbReference type="ARBA" id="ARBA00023002"/>
    </source>
</evidence>
<comment type="caution">
    <text evidence="8">The sequence shown here is derived from an EMBL/GenBank/DDBJ whole genome shotgun (WGS) entry which is preliminary data.</text>
</comment>
<proteinExistence type="inferred from homology"/>
<dbReference type="STRING" id="1925591.BI308_02895"/>
<keyword evidence="9" id="KW-1185">Reference proteome</keyword>
<keyword evidence="4 7" id="KW-0560">Oxidoreductase</keyword>
<dbReference type="GO" id="GO:0005506">
    <property type="term" value="F:iron ion binding"/>
    <property type="evidence" value="ECO:0007669"/>
    <property type="project" value="InterPro"/>
</dbReference>
<dbReference type="PANTHER" id="PTHR46696:SF1">
    <property type="entry name" value="CYTOCHROME P450 YJIB-RELATED"/>
    <property type="match status" value="1"/>
</dbReference>
<dbReference type="Gene3D" id="1.10.630.10">
    <property type="entry name" value="Cytochrome P450"/>
    <property type="match status" value="1"/>
</dbReference>
<dbReference type="Pfam" id="PF00067">
    <property type="entry name" value="p450"/>
    <property type="match status" value="1"/>
</dbReference>
<dbReference type="CDD" id="cd20625">
    <property type="entry name" value="CYP164-like"/>
    <property type="match status" value="1"/>
</dbReference>
<organism evidence="8 9">
    <name type="scientific">Roseofilum reptotaenium AO1-A</name>
    <dbReference type="NCBI Taxonomy" id="1925591"/>
    <lineage>
        <taxon>Bacteria</taxon>
        <taxon>Bacillati</taxon>
        <taxon>Cyanobacteriota</taxon>
        <taxon>Cyanophyceae</taxon>
        <taxon>Desertifilales</taxon>
        <taxon>Desertifilaceae</taxon>
        <taxon>Roseofilum</taxon>
    </lineage>
</organism>
<protein>
    <submittedName>
        <fullName evidence="8">Cytochrome</fullName>
    </submittedName>
</protein>
<dbReference type="GO" id="GO:0016705">
    <property type="term" value="F:oxidoreductase activity, acting on paired donors, with incorporation or reduction of molecular oxygen"/>
    <property type="evidence" value="ECO:0007669"/>
    <property type="project" value="InterPro"/>
</dbReference>
<dbReference type="GO" id="GO:0020037">
    <property type="term" value="F:heme binding"/>
    <property type="evidence" value="ECO:0007669"/>
    <property type="project" value="InterPro"/>
</dbReference>
<dbReference type="EMBL" id="MLAW01000003">
    <property type="protein sequence ID" value="OJJ27019.1"/>
    <property type="molecule type" value="Genomic_DNA"/>
</dbReference>
<evidence type="ECO:0000256" key="6">
    <source>
        <dbReference type="ARBA" id="ARBA00023033"/>
    </source>
</evidence>